<feature type="transmembrane region" description="Helical" evidence="1">
    <location>
        <begin position="31"/>
        <end position="48"/>
    </location>
</feature>
<protein>
    <submittedName>
        <fullName evidence="2">Xapx domain-containing protein</fullName>
    </submittedName>
</protein>
<accession>A0A2W5KRZ6</accession>
<dbReference type="NCBIfam" id="TIGR03510">
    <property type="entry name" value="XapX"/>
    <property type="match status" value="1"/>
</dbReference>
<evidence type="ECO:0000313" key="3">
    <source>
        <dbReference type="Proteomes" id="UP000249046"/>
    </source>
</evidence>
<organism evidence="2 3">
    <name type="scientific">Rhodanobacter denitrificans</name>
    <dbReference type="NCBI Taxonomy" id="666685"/>
    <lineage>
        <taxon>Bacteria</taxon>
        <taxon>Pseudomonadati</taxon>
        <taxon>Pseudomonadota</taxon>
        <taxon>Gammaproteobacteria</taxon>
        <taxon>Lysobacterales</taxon>
        <taxon>Rhodanobacteraceae</taxon>
        <taxon>Rhodanobacter</taxon>
    </lineage>
</organism>
<comment type="caution">
    <text evidence="2">The sequence shown here is derived from an EMBL/GenBank/DDBJ whole genome shotgun (WGS) entry which is preliminary data.</text>
</comment>
<gene>
    <name evidence="2" type="ORF">DI564_00945</name>
</gene>
<dbReference type="EMBL" id="QFPO01000001">
    <property type="protein sequence ID" value="PZQ19841.1"/>
    <property type="molecule type" value="Genomic_DNA"/>
</dbReference>
<keyword evidence="1" id="KW-0472">Membrane</keyword>
<dbReference type="AlphaFoldDB" id="A0A2W5KRZ6"/>
<evidence type="ECO:0000256" key="1">
    <source>
        <dbReference type="SAM" id="Phobius"/>
    </source>
</evidence>
<dbReference type="InterPro" id="IPR020017">
    <property type="entry name" value="XapX_domain"/>
</dbReference>
<dbReference type="Proteomes" id="UP000249046">
    <property type="component" value="Unassembled WGS sequence"/>
</dbReference>
<keyword evidence="1" id="KW-1133">Transmembrane helix</keyword>
<keyword evidence="1" id="KW-0812">Transmembrane</keyword>
<evidence type="ECO:0000313" key="2">
    <source>
        <dbReference type="EMBL" id="PZQ19841.1"/>
    </source>
</evidence>
<reference evidence="2 3" key="1">
    <citation type="submission" date="2017-08" db="EMBL/GenBank/DDBJ databases">
        <title>Infants hospitalized years apart are colonized by the same room-sourced microbial strains.</title>
        <authorList>
            <person name="Brooks B."/>
            <person name="Olm M.R."/>
            <person name="Firek B.A."/>
            <person name="Baker R."/>
            <person name="Thomas B.C."/>
            <person name="Morowitz M.J."/>
            <person name="Banfield J.F."/>
        </authorList>
    </citation>
    <scope>NUCLEOTIDE SEQUENCE [LARGE SCALE GENOMIC DNA]</scope>
    <source>
        <strain evidence="2">S2_005_003_R2_42</strain>
    </source>
</reference>
<name>A0A2W5KRZ6_9GAMM</name>
<dbReference type="PROSITE" id="PS51257">
    <property type="entry name" value="PROKAR_LIPOPROTEIN"/>
    <property type="match status" value="1"/>
</dbReference>
<sequence>MHWKLLIGLALGVAIGIGCRALGIPSPAPPALPGALLVVAMTSGYVFADRFLARRAARHTEHCGGPTGLPRSVTKR</sequence>
<proteinExistence type="predicted"/>